<organism evidence="3 4">
    <name type="scientific">Pseudolabrys taiwanensis</name>
    <dbReference type="NCBI Taxonomy" id="331696"/>
    <lineage>
        <taxon>Bacteria</taxon>
        <taxon>Pseudomonadati</taxon>
        <taxon>Pseudomonadota</taxon>
        <taxon>Alphaproteobacteria</taxon>
        <taxon>Hyphomicrobiales</taxon>
        <taxon>Xanthobacteraceae</taxon>
        <taxon>Pseudolabrys</taxon>
    </lineage>
</organism>
<reference evidence="3 4" key="1">
    <citation type="submission" date="2018-07" db="EMBL/GenBank/DDBJ databases">
        <authorList>
            <person name="Quirk P.G."/>
            <person name="Krulwich T.A."/>
        </authorList>
    </citation>
    <scope>NUCLEOTIDE SEQUENCE [LARGE SCALE GENOMIC DNA]</scope>
    <source>
        <strain evidence="3 4">CC-BB4</strain>
    </source>
</reference>
<dbReference type="OrthoDB" id="5197601at2"/>
<dbReference type="EMBL" id="CP031417">
    <property type="protein sequence ID" value="AXK83759.1"/>
    <property type="molecule type" value="Genomic_DNA"/>
</dbReference>
<dbReference type="GO" id="GO:0046872">
    <property type="term" value="F:metal ion binding"/>
    <property type="evidence" value="ECO:0007669"/>
    <property type="project" value="UniProtKB-KW"/>
</dbReference>
<dbReference type="SUPFAM" id="SSF56529">
    <property type="entry name" value="FAH"/>
    <property type="match status" value="1"/>
</dbReference>
<sequence length="235" mass="25514">MTDASRYVITPPPQAAIAVAGTDKQFPVRRIWCVGRNYVEHIREMGQDERLPPFYFAKPADAVVPDGATVPYPSLTKDMHHEVELVVCLKSGGRNIPVAKANDTIYGYCVGIDLTRRDLQIASRDLKRPWEVGKAFDFSAPCGPIKPVSETGYLTSGKIVLKCNGEVRQDGDLNQLIWNVPEIISNLSEIVELAAGDIIMTGTPAGVAATVAGDTLECEIEKVGKLTVKIGPPLK</sequence>
<dbReference type="Gene3D" id="3.90.850.10">
    <property type="entry name" value="Fumarylacetoacetase-like, C-terminal domain"/>
    <property type="match status" value="1"/>
</dbReference>
<dbReference type="Pfam" id="PF01557">
    <property type="entry name" value="FAA_hydrolase"/>
    <property type="match status" value="1"/>
</dbReference>
<evidence type="ECO:0000256" key="1">
    <source>
        <dbReference type="ARBA" id="ARBA00022723"/>
    </source>
</evidence>
<dbReference type="Proteomes" id="UP000254889">
    <property type="component" value="Chromosome"/>
</dbReference>
<keyword evidence="3" id="KW-0378">Hydrolase</keyword>
<dbReference type="PANTHER" id="PTHR11820:SF90">
    <property type="entry name" value="FLUTATHIONE S-TRANSFERASE"/>
    <property type="match status" value="1"/>
</dbReference>
<name>A0A346A3L2_9HYPH</name>
<evidence type="ECO:0000313" key="3">
    <source>
        <dbReference type="EMBL" id="AXK83759.1"/>
    </source>
</evidence>
<dbReference type="KEGG" id="ptaw:DW352_26450"/>
<evidence type="ECO:0000259" key="2">
    <source>
        <dbReference type="Pfam" id="PF01557"/>
    </source>
</evidence>
<protein>
    <submittedName>
        <fullName evidence="3">FAA hydrolase family protein</fullName>
    </submittedName>
</protein>
<dbReference type="InterPro" id="IPR011234">
    <property type="entry name" value="Fumarylacetoacetase-like_C"/>
</dbReference>
<gene>
    <name evidence="3" type="ORF">DW352_26450</name>
</gene>
<dbReference type="InterPro" id="IPR036663">
    <property type="entry name" value="Fumarylacetoacetase_C_sf"/>
</dbReference>
<feature type="domain" description="Fumarylacetoacetase-like C-terminal" evidence="2">
    <location>
        <begin position="31"/>
        <end position="229"/>
    </location>
</feature>
<dbReference type="AlphaFoldDB" id="A0A346A3L2"/>
<proteinExistence type="predicted"/>
<evidence type="ECO:0000313" key="4">
    <source>
        <dbReference type="Proteomes" id="UP000254889"/>
    </source>
</evidence>
<dbReference type="RefSeq" id="WP_115694138.1">
    <property type="nucleotide sequence ID" value="NZ_CP031417.1"/>
</dbReference>
<keyword evidence="1" id="KW-0479">Metal-binding</keyword>
<dbReference type="GO" id="GO:0018773">
    <property type="term" value="F:acetylpyruvate hydrolase activity"/>
    <property type="evidence" value="ECO:0007669"/>
    <property type="project" value="TreeGrafter"/>
</dbReference>
<dbReference type="PANTHER" id="PTHR11820">
    <property type="entry name" value="ACYLPYRUVASE"/>
    <property type="match status" value="1"/>
</dbReference>
<keyword evidence="4" id="KW-1185">Reference proteome</keyword>
<accession>A0A346A3L2</accession>